<dbReference type="Proteomes" id="UP000008237">
    <property type="component" value="Unassembled WGS sequence"/>
</dbReference>
<evidence type="ECO:0000313" key="2">
    <source>
        <dbReference type="Proteomes" id="UP000008237"/>
    </source>
</evidence>
<evidence type="ECO:0000313" key="1">
    <source>
        <dbReference type="EMBL" id="EFN82594.1"/>
    </source>
</evidence>
<protein>
    <submittedName>
        <fullName evidence="1">TBC1 domain family member 30</fullName>
    </submittedName>
</protein>
<name>E2BP02_HARSA</name>
<accession>E2BP02</accession>
<reference evidence="1 2" key="1">
    <citation type="journal article" date="2010" name="Science">
        <title>Genomic comparison of the ants Camponotus floridanus and Harpegnathos saltator.</title>
        <authorList>
            <person name="Bonasio R."/>
            <person name="Zhang G."/>
            <person name="Ye C."/>
            <person name="Mutti N.S."/>
            <person name="Fang X."/>
            <person name="Qin N."/>
            <person name="Donahue G."/>
            <person name="Yang P."/>
            <person name="Li Q."/>
            <person name="Li C."/>
            <person name="Zhang P."/>
            <person name="Huang Z."/>
            <person name="Berger S.L."/>
            <person name="Reinberg D."/>
            <person name="Wang J."/>
            <person name="Liebig J."/>
        </authorList>
    </citation>
    <scope>NUCLEOTIDE SEQUENCE [LARGE SCALE GENOMIC DNA]</scope>
    <source>
        <strain evidence="1 2">R22 G/1</strain>
    </source>
</reference>
<organism evidence="2">
    <name type="scientific">Harpegnathos saltator</name>
    <name type="common">Jerdon's jumping ant</name>
    <dbReference type="NCBI Taxonomy" id="610380"/>
    <lineage>
        <taxon>Eukaryota</taxon>
        <taxon>Metazoa</taxon>
        <taxon>Ecdysozoa</taxon>
        <taxon>Arthropoda</taxon>
        <taxon>Hexapoda</taxon>
        <taxon>Insecta</taxon>
        <taxon>Pterygota</taxon>
        <taxon>Neoptera</taxon>
        <taxon>Endopterygota</taxon>
        <taxon>Hymenoptera</taxon>
        <taxon>Apocrita</taxon>
        <taxon>Aculeata</taxon>
        <taxon>Formicoidea</taxon>
        <taxon>Formicidae</taxon>
        <taxon>Ponerinae</taxon>
        <taxon>Ponerini</taxon>
        <taxon>Harpegnathos</taxon>
    </lineage>
</organism>
<gene>
    <name evidence="1" type="ORF">EAI_00886</name>
</gene>
<dbReference type="STRING" id="610380.E2BP02"/>
<dbReference type="OMA" id="MELNSKR"/>
<dbReference type="InParanoid" id="E2BP02"/>
<dbReference type="AlphaFoldDB" id="E2BP02"/>
<dbReference type="EMBL" id="GL449511">
    <property type="protein sequence ID" value="EFN82594.1"/>
    <property type="molecule type" value="Genomic_DNA"/>
</dbReference>
<keyword evidence="2" id="KW-1185">Reference proteome</keyword>
<sequence>MMTSCNVTPLKKYAGISYRVKYVAVENERVFGHMYVSQQTRDLVEEPNLNMQILAGVYRKRRRNLIQQTLQGPDFMLLNSEQPSEKAAHRQGHCRSIRDAPNVITFNYENAGKHDVAVRRPKVYPPPMRYTPPQKEIGITSLVDQLLLDIYGIPMGDRPCSENDSTASSLRPRPQHQYLQEARLLLKRKDELQILLETLHKHIVHTGGLLVRQLRRKEYVVAKRDKQCDVITAYLQAHSAKRCE</sequence>
<dbReference type="OrthoDB" id="289721at2759"/>
<proteinExistence type="predicted"/>